<evidence type="ECO:0000256" key="2">
    <source>
        <dbReference type="ARBA" id="ARBA00022475"/>
    </source>
</evidence>
<dbReference type="Gene3D" id="1.10.287.950">
    <property type="entry name" value="Methyl-accepting chemotaxis protein"/>
    <property type="match status" value="1"/>
</dbReference>
<evidence type="ECO:0000256" key="7">
    <source>
        <dbReference type="SAM" id="Coils"/>
    </source>
</evidence>
<dbReference type="InterPro" id="IPR004089">
    <property type="entry name" value="MCPsignal_dom"/>
</dbReference>
<dbReference type="PANTHER" id="PTHR32089:SF112">
    <property type="entry name" value="LYSOZYME-LIKE PROTEIN-RELATED"/>
    <property type="match status" value="1"/>
</dbReference>
<evidence type="ECO:0000256" key="5">
    <source>
        <dbReference type="ARBA" id="ARBA00029447"/>
    </source>
</evidence>
<dbReference type="GO" id="GO:0005886">
    <property type="term" value="C:plasma membrane"/>
    <property type="evidence" value="ECO:0007669"/>
    <property type="project" value="UniProtKB-SubCell"/>
</dbReference>
<evidence type="ECO:0000313" key="12">
    <source>
        <dbReference type="Proteomes" id="UP000321901"/>
    </source>
</evidence>
<feature type="coiled-coil region" evidence="7">
    <location>
        <begin position="141"/>
        <end position="172"/>
    </location>
</feature>
<dbReference type="EMBL" id="BJYL01000006">
    <property type="protein sequence ID" value="GEN82260.1"/>
    <property type="molecule type" value="Genomic_DNA"/>
</dbReference>
<comment type="similarity">
    <text evidence="5">Belongs to the methyl-accepting chemotaxis (MCP) protein family.</text>
</comment>
<evidence type="ECO:0000256" key="3">
    <source>
        <dbReference type="ARBA" id="ARBA00023136"/>
    </source>
</evidence>
<dbReference type="PANTHER" id="PTHR32089">
    <property type="entry name" value="METHYL-ACCEPTING CHEMOTAXIS PROTEIN MCPB"/>
    <property type="match status" value="1"/>
</dbReference>
<protein>
    <recommendedName>
        <fullName evidence="13">Methyl-accepting chemotaxis protein</fullName>
    </recommendedName>
</protein>
<keyword evidence="7" id="KW-0175">Coiled coil</keyword>
<name>A0A511Z493_9BACL</name>
<dbReference type="SUPFAM" id="SSF58104">
    <property type="entry name" value="Methyl-accepting chemotaxis protein (MCP) signaling domain"/>
    <property type="match status" value="1"/>
</dbReference>
<evidence type="ECO:0000256" key="4">
    <source>
        <dbReference type="ARBA" id="ARBA00023224"/>
    </source>
</evidence>
<dbReference type="AlphaFoldDB" id="A0A511Z493"/>
<keyword evidence="4 6" id="KW-0807">Transducer</keyword>
<evidence type="ECO:0000259" key="10">
    <source>
        <dbReference type="PROSITE" id="PS50885"/>
    </source>
</evidence>
<dbReference type="CDD" id="cd06225">
    <property type="entry name" value="HAMP"/>
    <property type="match status" value="1"/>
</dbReference>
<reference evidence="11 12" key="1">
    <citation type="submission" date="2019-07" db="EMBL/GenBank/DDBJ databases">
        <title>Whole genome shotgun sequence of Sporosarcina luteola NBRC 105378.</title>
        <authorList>
            <person name="Hosoyama A."/>
            <person name="Uohara A."/>
            <person name="Ohji S."/>
            <person name="Ichikawa N."/>
        </authorList>
    </citation>
    <scope>NUCLEOTIDE SEQUENCE [LARGE SCALE GENOMIC DNA]</scope>
    <source>
        <strain evidence="11 12">NBRC 105378</strain>
    </source>
</reference>
<dbReference type="Gene3D" id="6.10.340.10">
    <property type="match status" value="1"/>
</dbReference>
<dbReference type="RefSeq" id="WP_170232558.1">
    <property type="nucleotide sequence ID" value="NZ_BJYL01000006.1"/>
</dbReference>
<dbReference type="PROSITE" id="PS50111">
    <property type="entry name" value="CHEMOTAXIS_TRANSDUC_2"/>
    <property type="match status" value="1"/>
</dbReference>
<evidence type="ECO:0000256" key="1">
    <source>
        <dbReference type="ARBA" id="ARBA00004236"/>
    </source>
</evidence>
<feature type="transmembrane region" description="Helical" evidence="8">
    <location>
        <begin position="179"/>
        <end position="202"/>
    </location>
</feature>
<proteinExistence type="inferred from homology"/>
<dbReference type="GO" id="GO:0006935">
    <property type="term" value="P:chemotaxis"/>
    <property type="evidence" value="ECO:0007669"/>
    <property type="project" value="InterPro"/>
</dbReference>
<keyword evidence="3 8" id="KW-0472">Membrane</keyword>
<gene>
    <name evidence="11" type="ORF">SLU01_05720</name>
</gene>
<dbReference type="InterPro" id="IPR003660">
    <property type="entry name" value="HAMP_dom"/>
</dbReference>
<dbReference type="GO" id="GO:0004888">
    <property type="term" value="F:transmembrane signaling receptor activity"/>
    <property type="evidence" value="ECO:0007669"/>
    <property type="project" value="InterPro"/>
</dbReference>
<evidence type="ECO:0000259" key="9">
    <source>
        <dbReference type="PROSITE" id="PS50111"/>
    </source>
</evidence>
<dbReference type="PRINTS" id="PR00260">
    <property type="entry name" value="CHEMTRNSDUCR"/>
</dbReference>
<feature type="domain" description="Methyl-accepting transducer" evidence="9">
    <location>
        <begin position="276"/>
        <end position="512"/>
    </location>
</feature>
<comment type="caution">
    <text evidence="11">The sequence shown here is derived from an EMBL/GenBank/DDBJ whole genome shotgun (WGS) entry which is preliminary data.</text>
</comment>
<dbReference type="SMART" id="SM00283">
    <property type="entry name" value="MA"/>
    <property type="match status" value="1"/>
</dbReference>
<evidence type="ECO:0000256" key="6">
    <source>
        <dbReference type="PROSITE-ProRule" id="PRU00284"/>
    </source>
</evidence>
<evidence type="ECO:0000313" key="11">
    <source>
        <dbReference type="EMBL" id="GEN82260.1"/>
    </source>
</evidence>
<accession>A0A511Z493</accession>
<comment type="subcellular location">
    <subcellularLocation>
        <location evidence="1">Cell membrane</location>
    </subcellularLocation>
</comment>
<dbReference type="InterPro" id="IPR004090">
    <property type="entry name" value="Chemotax_Me-accpt_rcpt"/>
</dbReference>
<keyword evidence="8" id="KW-0812">Transmembrane</keyword>
<evidence type="ECO:0008006" key="13">
    <source>
        <dbReference type="Google" id="ProtNLM"/>
    </source>
</evidence>
<dbReference type="PROSITE" id="PS50885">
    <property type="entry name" value="HAMP"/>
    <property type="match status" value="1"/>
</dbReference>
<sequence length="562" mass="61241">MSFSISKKIWAGFSVLLAIMLVMGGASFFATKKINDEYSLLIEDRARKVNLSDELISAQKERYIAISSYVLFKTSEFVHQRDESTANATDLINQLDDAFKSGQNSEVVEEIRDLHMEFSEMVDKLSYSLMRANDTQNRNLLREANSVNLQLMEKAEQLKENQKIGMQNSRDELSTMINFIHLLTFIFIGAAVLISLLVAYRISQSIGNPVKRMTAAMKQIAAGDLSIEHITIRSKDEVGIMAAAFNKMTDDLKNLLEQIRFSSHQLAAQAEQLSASSEESLASSEMVASASEKNMKDSEEQSELVNDTVNSVIQLTGDVNQIADSNTTMLKAMETVIAHVDAGSSTVESLSGQMSHTDTIIQEAAVIIQSMAKQSAEIQQVTSLITAISEQTNLLALNAAIEAARAGEHGKGFAVVADEVRNLAEQSKSSAADIGVMIHSIQDATKKAVDAINSGSNSVKDGLSATAHSLQTFIEIEHSVNAVNDNVTTVSEAIEQIRSMTDTIANSSQQVRKLAESASFTAQETSAATEEQLAVNEEISTSSQTLAGLAENLQKEVNRFKF</sequence>
<keyword evidence="2" id="KW-1003">Cell membrane</keyword>
<organism evidence="11 12">
    <name type="scientific">Sporosarcina luteola</name>
    <dbReference type="NCBI Taxonomy" id="582850"/>
    <lineage>
        <taxon>Bacteria</taxon>
        <taxon>Bacillati</taxon>
        <taxon>Bacillota</taxon>
        <taxon>Bacilli</taxon>
        <taxon>Bacillales</taxon>
        <taxon>Caryophanaceae</taxon>
        <taxon>Sporosarcina</taxon>
    </lineage>
</organism>
<dbReference type="SMART" id="SM00304">
    <property type="entry name" value="HAMP"/>
    <property type="match status" value="1"/>
</dbReference>
<dbReference type="Proteomes" id="UP000321901">
    <property type="component" value="Unassembled WGS sequence"/>
</dbReference>
<dbReference type="GO" id="GO:0007165">
    <property type="term" value="P:signal transduction"/>
    <property type="evidence" value="ECO:0007669"/>
    <property type="project" value="UniProtKB-KW"/>
</dbReference>
<dbReference type="Pfam" id="PF00015">
    <property type="entry name" value="MCPsignal"/>
    <property type="match status" value="1"/>
</dbReference>
<keyword evidence="8" id="KW-1133">Transmembrane helix</keyword>
<evidence type="ECO:0000256" key="8">
    <source>
        <dbReference type="SAM" id="Phobius"/>
    </source>
</evidence>
<feature type="domain" description="HAMP" evidence="10">
    <location>
        <begin position="204"/>
        <end position="257"/>
    </location>
</feature>
<dbReference type="Pfam" id="PF00672">
    <property type="entry name" value="HAMP"/>
    <property type="match status" value="1"/>
</dbReference>
<keyword evidence="12" id="KW-1185">Reference proteome</keyword>